<sequence length="357" mass="38200">MFTSPYSPFFTSGLLTNDAIPRRGSMPSSQASSKASVYYFTLQQARDEHQFRSFLSLDLAESQSSRSLSHPTLRVRSSRDFTNPRLSPKPAPSIGLPAIPTTPKAPLGMHHRLSRSSPSLPLSASSTSKPRRPSSARAAPPAPLPLRAHGLSHVDDAARRASLSTVSTGYRRDRRSAALAALEGRAAPPSPSSAIRYPFIAAIARGIEGTMTKRNFMSMSDDEDDGDDEDEDADEGFESGDASDSSSDDDDCASMYVMDDTHDLQLQFANYTLTPPLTAASPAPSSAAPSPPSTPLLTPFLSAAAPWLHRNCASSTTAGDPLRSFIDLRDVHDECARRSRALLVPPTPLLSVHVGGV</sequence>
<feature type="compositionally biased region" description="Acidic residues" evidence="1">
    <location>
        <begin position="220"/>
        <end position="238"/>
    </location>
</feature>
<evidence type="ECO:0000313" key="2">
    <source>
        <dbReference type="EMBL" id="KAL0955115.1"/>
    </source>
</evidence>
<organism evidence="2 3">
    <name type="scientific">Hohenbuehelia grisea</name>
    <dbReference type="NCBI Taxonomy" id="104357"/>
    <lineage>
        <taxon>Eukaryota</taxon>
        <taxon>Fungi</taxon>
        <taxon>Dikarya</taxon>
        <taxon>Basidiomycota</taxon>
        <taxon>Agaricomycotina</taxon>
        <taxon>Agaricomycetes</taxon>
        <taxon>Agaricomycetidae</taxon>
        <taxon>Agaricales</taxon>
        <taxon>Pleurotineae</taxon>
        <taxon>Pleurotaceae</taxon>
        <taxon>Hohenbuehelia</taxon>
    </lineage>
</organism>
<keyword evidence="3" id="KW-1185">Reference proteome</keyword>
<evidence type="ECO:0000313" key="3">
    <source>
        <dbReference type="Proteomes" id="UP001556367"/>
    </source>
</evidence>
<reference evidence="3" key="1">
    <citation type="submission" date="2024-06" db="EMBL/GenBank/DDBJ databases">
        <title>Multi-omics analyses provide insights into the biosynthesis of the anticancer antibiotic pleurotin in Hohenbuehelia grisea.</title>
        <authorList>
            <person name="Weaver J.A."/>
            <person name="Alberti F."/>
        </authorList>
    </citation>
    <scope>NUCLEOTIDE SEQUENCE [LARGE SCALE GENOMIC DNA]</scope>
    <source>
        <strain evidence="3">T-177</strain>
    </source>
</reference>
<proteinExistence type="predicted"/>
<feature type="region of interest" description="Disordered" evidence="1">
    <location>
        <begin position="65"/>
        <end position="148"/>
    </location>
</feature>
<protein>
    <submittedName>
        <fullName evidence="2">Uncharacterized protein</fullName>
    </submittedName>
</protein>
<evidence type="ECO:0000256" key="1">
    <source>
        <dbReference type="SAM" id="MobiDB-lite"/>
    </source>
</evidence>
<accession>A0ABR3JH92</accession>
<name>A0ABR3JH92_9AGAR</name>
<dbReference type="Proteomes" id="UP001556367">
    <property type="component" value="Unassembled WGS sequence"/>
</dbReference>
<feature type="region of interest" description="Disordered" evidence="1">
    <location>
        <begin position="217"/>
        <end position="254"/>
    </location>
</feature>
<comment type="caution">
    <text evidence="2">The sequence shown here is derived from an EMBL/GenBank/DDBJ whole genome shotgun (WGS) entry which is preliminary data.</text>
</comment>
<feature type="compositionally biased region" description="Low complexity" evidence="1">
    <location>
        <begin position="115"/>
        <end position="128"/>
    </location>
</feature>
<dbReference type="EMBL" id="JASNQZ010000007">
    <property type="protein sequence ID" value="KAL0955115.1"/>
    <property type="molecule type" value="Genomic_DNA"/>
</dbReference>
<gene>
    <name evidence="2" type="ORF">HGRIS_004031</name>
</gene>